<keyword evidence="3" id="KW-0132">Cell division</keyword>
<keyword evidence="4 7" id="KW-0195">Cyclin</keyword>
<keyword evidence="10" id="KW-1185">Reference proteome</keyword>
<dbReference type="SUPFAM" id="SSF47954">
    <property type="entry name" value="Cyclin-like"/>
    <property type="match status" value="1"/>
</dbReference>
<dbReference type="Pfam" id="PF02984">
    <property type="entry name" value="Cyclin_C"/>
    <property type="match status" value="1"/>
</dbReference>
<comment type="subunit">
    <text evidence="2">Interacts with the CDC2 protein kinase to form a serine/threonine kinase holoenzyme complex also known as maturation promoting factor (MPF). The cyclin subunit imparts substrate specificity to the complex.</text>
</comment>
<dbReference type="Gramene" id="XM_028357427.1">
    <property type="protein sequence ID" value="XP_028213228.1"/>
    <property type="gene ID" value="LOC114395604"/>
</dbReference>
<dbReference type="InterPro" id="IPR036915">
    <property type="entry name" value="Cyclin-like_sf"/>
</dbReference>
<dbReference type="FunFam" id="1.10.472.10:FF:000034">
    <property type="entry name" value="D2/4-type cyclin"/>
    <property type="match status" value="1"/>
</dbReference>
<gene>
    <name evidence="9" type="ORF">D0Y65_048484</name>
</gene>
<dbReference type="InterPro" id="IPR039361">
    <property type="entry name" value="Cyclin"/>
</dbReference>
<evidence type="ECO:0000256" key="2">
    <source>
        <dbReference type="ARBA" id="ARBA00011177"/>
    </source>
</evidence>
<dbReference type="FunFam" id="1.10.472.10:FF:000040">
    <property type="entry name" value="D6-type cyclin"/>
    <property type="match status" value="1"/>
</dbReference>
<dbReference type="Pfam" id="PF00134">
    <property type="entry name" value="Cyclin_N"/>
    <property type="match status" value="1"/>
</dbReference>
<name>A0A445FT43_GLYSO</name>
<evidence type="ECO:0000313" key="10">
    <source>
        <dbReference type="Proteomes" id="UP000289340"/>
    </source>
</evidence>
<dbReference type="PROSITE" id="PS00292">
    <property type="entry name" value="CYCLINS"/>
    <property type="match status" value="1"/>
</dbReference>
<sequence length="409" mass="46093">MNESIDSGGFTNISLQYPFKSLTYGTCQVSYINVVPFPTLFFHHPLHVSLNPLSVYIIDFFIFVCIKFSSFNPSVEELVLQDESLSWDHKHLNFNNQCLIKDNHGSEHFWDFSVQSDETVMGLVGRESEHLPHVGYLKRLLSGDLDLSVRNEALDWIWKAHAYYGFGPCSLCLSVNYLDRFLSVYELPRGKSWSIQLLAVACLSIAAKMDEIKVPPFVDLQVGEPKFVFEAKTIQRMELLVLSTLRWQMQASTPFSFLDYFLRKINCDQVIVKSSIMRSVGPILNIIKCINFLEFRPSEIAAAVAISVSREIQAEEIDKALQMQAEETAAACFFIVGKERILKGLELIKDLSLMQDSANLGNNLASFVPQSPIGVLDAACLSSISDELTVGSYRDSSLDTPNSKRRKSD</sequence>
<dbReference type="CDD" id="cd20544">
    <property type="entry name" value="CYCLIN_AtCycD-like_rpt2"/>
    <property type="match status" value="1"/>
</dbReference>
<protein>
    <recommendedName>
        <fullName evidence="6">B-like cyclin</fullName>
    </recommendedName>
</protein>
<dbReference type="InterPro" id="IPR004367">
    <property type="entry name" value="Cyclin_C-dom"/>
</dbReference>
<dbReference type="CDD" id="cd20543">
    <property type="entry name" value="CYCLIN_AtCycD-like_rpt1"/>
    <property type="match status" value="1"/>
</dbReference>
<dbReference type="GO" id="GO:0051301">
    <property type="term" value="P:cell division"/>
    <property type="evidence" value="ECO:0007669"/>
    <property type="project" value="UniProtKB-KW"/>
</dbReference>
<dbReference type="AlphaFoldDB" id="A0A445FT43"/>
<comment type="caution">
    <text evidence="9">The sequence shown here is derived from an EMBL/GenBank/DDBJ whole genome shotgun (WGS) entry which is preliminary data.</text>
</comment>
<feature type="domain" description="Cyclin-like" evidence="8">
    <location>
        <begin position="155"/>
        <end position="243"/>
    </location>
</feature>
<dbReference type="PANTHER" id="PTHR10177">
    <property type="entry name" value="CYCLINS"/>
    <property type="match status" value="1"/>
</dbReference>
<evidence type="ECO:0000256" key="4">
    <source>
        <dbReference type="ARBA" id="ARBA00023127"/>
    </source>
</evidence>
<evidence type="ECO:0000259" key="8">
    <source>
        <dbReference type="SMART" id="SM00385"/>
    </source>
</evidence>
<dbReference type="EMBL" id="QZWG01000018">
    <property type="protein sequence ID" value="RZB52078.1"/>
    <property type="molecule type" value="Genomic_DNA"/>
</dbReference>
<dbReference type="InterPro" id="IPR048258">
    <property type="entry name" value="Cyclins_cyclin-box"/>
</dbReference>
<keyword evidence="5" id="KW-0131">Cell cycle</keyword>
<evidence type="ECO:0000313" key="9">
    <source>
        <dbReference type="EMBL" id="RZB52078.1"/>
    </source>
</evidence>
<comment type="similarity">
    <text evidence="1">Belongs to the cyclin family. Cyclin D subfamily.</text>
</comment>
<dbReference type="SMART" id="SM00385">
    <property type="entry name" value="CYCLIN"/>
    <property type="match status" value="1"/>
</dbReference>
<evidence type="ECO:0000256" key="3">
    <source>
        <dbReference type="ARBA" id="ARBA00022618"/>
    </source>
</evidence>
<dbReference type="InterPro" id="IPR013763">
    <property type="entry name" value="Cyclin-like_dom"/>
</dbReference>
<evidence type="ECO:0000256" key="5">
    <source>
        <dbReference type="ARBA" id="ARBA00023306"/>
    </source>
</evidence>
<evidence type="ECO:0000256" key="1">
    <source>
        <dbReference type="ARBA" id="ARBA00009065"/>
    </source>
</evidence>
<proteinExistence type="inferred from homology"/>
<reference evidence="9 10" key="1">
    <citation type="submission" date="2018-09" db="EMBL/GenBank/DDBJ databases">
        <title>A high-quality reference genome of wild soybean provides a powerful tool to mine soybean genomes.</title>
        <authorList>
            <person name="Xie M."/>
            <person name="Chung C.Y.L."/>
            <person name="Li M.-W."/>
            <person name="Wong F.-L."/>
            <person name="Chan T.-F."/>
            <person name="Lam H.-M."/>
        </authorList>
    </citation>
    <scope>NUCLEOTIDE SEQUENCE [LARGE SCALE GENOMIC DNA]</scope>
    <source>
        <strain evidence="10">cv. W05</strain>
        <tissue evidence="9">Hypocotyl of etiolated seedlings</tissue>
    </source>
</reference>
<dbReference type="Gene3D" id="1.10.472.10">
    <property type="entry name" value="Cyclin-like"/>
    <property type="match status" value="2"/>
</dbReference>
<evidence type="ECO:0000256" key="6">
    <source>
        <dbReference type="ARBA" id="ARBA00032263"/>
    </source>
</evidence>
<organism evidence="9 10">
    <name type="scientific">Glycine soja</name>
    <name type="common">Wild soybean</name>
    <dbReference type="NCBI Taxonomy" id="3848"/>
    <lineage>
        <taxon>Eukaryota</taxon>
        <taxon>Viridiplantae</taxon>
        <taxon>Streptophyta</taxon>
        <taxon>Embryophyta</taxon>
        <taxon>Tracheophyta</taxon>
        <taxon>Spermatophyta</taxon>
        <taxon>Magnoliopsida</taxon>
        <taxon>eudicotyledons</taxon>
        <taxon>Gunneridae</taxon>
        <taxon>Pentapetalae</taxon>
        <taxon>rosids</taxon>
        <taxon>fabids</taxon>
        <taxon>Fabales</taxon>
        <taxon>Fabaceae</taxon>
        <taxon>Papilionoideae</taxon>
        <taxon>50 kb inversion clade</taxon>
        <taxon>NPAAA clade</taxon>
        <taxon>indigoferoid/millettioid clade</taxon>
        <taxon>Phaseoleae</taxon>
        <taxon>Glycine</taxon>
        <taxon>Glycine subgen. Soja</taxon>
    </lineage>
</organism>
<accession>A0A445FT43</accession>
<evidence type="ECO:0000256" key="7">
    <source>
        <dbReference type="RuleBase" id="RU000383"/>
    </source>
</evidence>
<dbReference type="Proteomes" id="UP000289340">
    <property type="component" value="Chromosome 18"/>
</dbReference>
<dbReference type="InterPro" id="IPR006671">
    <property type="entry name" value="Cyclin_N"/>
</dbReference>